<keyword evidence="9" id="KW-0472">Membrane</keyword>
<protein>
    <recommendedName>
        <fullName evidence="12">SHSP domain-containing protein</fullName>
    </recommendedName>
</protein>
<dbReference type="Proteomes" id="UP000827721">
    <property type="component" value="Unassembled WGS sequence"/>
</dbReference>
<evidence type="ECO:0000256" key="4">
    <source>
        <dbReference type="ARBA" id="ARBA00022568"/>
    </source>
</evidence>
<organism evidence="13 14">
    <name type="scientific">Xanthoceras sorbifolium</name>
    <dbReference type="NCBI Taxonomy" id="99658"/>
    <lineage>
        <taxon>Eukaryota</taxon>
        <taxon>Viridiplantae</taxon>
        <taxon>Streptophyta</taxon>
        <taxon>Embryophyta</taxon>
        <taxon>Tracheophyta</taxon>
        <taxon>Spermatophyta</taxon>
        <taxon>Magnoliopsida</taxon>
        <taxon>eudicotyledons</taxon>
        <taxon>Gunneridae</taxon>
        <taxon>Pentapetalae</taxon>
        <taxon>rosids</taxon>
        <taxon>malvids</taxon>
        <taxon>Sapindales</taxon>
        <taxon>Sapindaceae</taxon>
        <taxon>Xanthoceroideae</taxon>
        <taxon>Xanthoceras</taxon>
    </lineage>
</organism>
<keyword evidence="6" id="KW-0106">Calcium</keyword>
<dbReference type="Gene3D" id="2.60.40.790">
    <property type="match status" value="1"/>
</dbReference>
<comment type="similarity">
    <text evidence="2">Belongs to the MCU (TC 1.A.77) family.</text>
</comment>
<dbReference type="InterPro" id="IPR006769">
    <property type="entry name" value="MCU_C"/>
</dbReference>
<evidence type="ECO:0000256" key="9">
    <source>
        <dbReference type="ARBA" id="ARBA00023136"/>
    </source>
</evidence>
<evidence type="ECO:0000256" key="3">
    <source>
        <dbReference type="ARBA" id="ARBA00022448"/>
    </source>
</evidence>
<reference evidence="13 14" key="1">
    <citation type="submission" date="2021-02" db="EMBL/GenBank/DDBJ databases">
        <title>Plant Genome Project.</title>
        <authorList>
            <person name="Zhang R.-G."/>
        </authorList>
    </citation>
    <scope>NUCLEOTIDE SEQUENCE [LARGE SCALE GENOMIC DNA]</scope>
    <source>
        <tissue evidence="13">Leaves</tissue>
    </source>
</reference>
<evidence type="ECO:0000256" key="7">
    <source>
        <dbReference type="ARBA" id="ARBA00022989"/>
    </source>
</evidence>
<keyword evidence="5" id="KW-0812">Transmembrane</keyword>
<evidence type="ECO:0000256" key="6">
    <source>
        <dbReference type="ARBA" id="ARBA00022837"/>
    </source>
</evidence>
<comment type="subcellular location">
    <subcellularLocation>
        <location evidence="1">Membrane</location>
        <topology evidence="1">Multi-pass membrane protein</topology>
    </subcellularLocation>
</comment>
<dbReference type="PANTHER" id="PTHR13462">
    <property type="entry name" value="CALCIUM UNIPORTER PROTEIN, MITOCHONDRIAL"/>
    <property type="match status" value="1"/>
</dbReference>
<evidence type="ECO:0000256" key="10">
    <source>
        <dbReference type="PROSITE-ProRule" id="PRU00285"/>
    </source>
</evidence>
<dbReference type="Pfam" id="PF04678">
    <property type="entry name" value="MCU"/>
    <property type="match status" value="1"/>
</dbReference>
<keyword evidence="14" id="KW-1185">Reference proteome</keyword>
<comment type="caution">
    <text evidence="13">The sequence shown here is derived from an EMBL/GenBank/DDBJ whole genome shotgun (WGS) entry which is preliminary data.</text>
</comment>
<feature type="domain" description="SHSP" evidence="12">
    <location>
        <begin position="419"/>
        <end position="516"/>
    </location>
</feature>
<keyword evidence="7" id="KW-1133">Transmembrane helix</keyword>
<gene>
    <name evidence="13" type="ORF">JRO89_XS07G0051600</name>
</gene>
<evidence type="ECO:0000259" key="12">
    <source>
        <dbReference type="PROSITE" id="PS01031"/>
    </source>
</evidence>
<evidence type="ECO:0000256" key="11">
    <source>
        <dbReference type="RuleBase" id="RU003616"/>
    </source>
</evidence>
<evidence type="ECO:0000256" key="2">
    <source>
        <dbReference type="ARBA" id="ARBA00005653"/>
    </source>
</evidence>
<evidence type="ECO:0000256" key="1">
    <source>
        <dbReference type="ARBA" id="ARBA00004141"/>
    </source>
</evidence>
<dbReference type="SUPFAM" id="SSF49764">
    <property type="entry name" value="HSP20-like chaperones"/>
    <property type="match status" value="1"/>
</dbReference>
<evidence type="ECO:0000256" key="5">
    <source>
        <dbReference type="ARBA" id="ARBA00022692"/>
    </source>
</evidence>
<dbReference type="PROSITE" id="PS01031">
    <property type="entry name" value="SHSP"/>
    <property type="match status" value="1"/>
</dbReference>
<dbReference type="InterPro" id="IPR008978">
    <property type="entry name" value="HSP20-like_chaperone"/>
</dbReference>
<keyword evidence="8" id="KW-0406">Ion transport</keyword>
<accession>A0ABQ8HSP3</accession>
<keyword evidence="4" id="KW-0109">Calcium transport</keyword>
<evidence type="ECO:0000313" key="14">
    <source>
        <dbReference type="Proteomes" id="UP000827721"/>
    </source>
</evidence>
<evidence type="ECO:0000256" key="8">
    <source>
        <dbReference type="ARBA" id="ARBA00023065"/>
    </source>
</evidence>
<dbReference type="PANTHER" id="PTHR13462:SF17">
    <property type="entry name" value="CALCIUM UNIPORTER PROTEIN 4, MITOCHONDRIAL"/>
    <property type="match status" value="1"/>
</dbReference>
<comment type="similarity">
    <text evidence="10 11">Belongs to the small heat shock protein (HSP20) family.</text>
</comment>
<evidence type="ECO:0000313" key="13">
    <source>
        <dbReference type="EMBL" id="KAH7567316.1"/>
    </source>
</evidence>
<name>A0ABQ8HSP3_9ROSI</name>
<sequence>MAFLKTLEKRLMNGGYGYIYRLSSPTAMLEHSPSSHTLVPPNAVKTNFHREYITSPEFAEKGFFRRFLQLRAINQSSASGFPEFLSLPVGDKLREKLRSMNANIAGEGLRLEGIPNPAAGDSLSGLTVQHARKLLRLSLVEKLKMKLREIPVSTISYDEFVGICVDGCENENQGIEFAKLLDESGNVIVLGNVVFLRPEQVAKSMETIISGSVATSNDPRRKELDQMEKQKAVIDQKAKALVRGELYCGLGFLTVQTLGFMRLTFWELSWDVMEPICFFVTSLHFAIAYGFFLRTSTEPTFEGYFQRRFKAKQNKLMKTHNFDLEKYNHLRKLFYPESCFKSPAYQENGASWQYAPQQLSRNMSIVPISEREGTISSPFSTTDIWEWDPFKNFPQEFPFSLDLWDPFAAFPFPSFSREIFPSLVETQLSWRETPKAHVFRAYLPGHTKDGVIVFIDDDRMLQISSDDGKFMSRFKLPESAITEQIKASMDHHGMLTVTIAKEIAPRPNVRVVEITE</sequence>
<dbReference type="Pfam" id="PF00011">
    <property type="entry name" value="HSP20"/>
    <property type="match status" value="1"/>
</dbReference>
<dbReference type="EMBL" id="JAFEMO010000007">
    <property type="protein sequence ID" value="KAH7567316.1"/>
    <property type="molecule type" value="Genomic_DNA"/>
</dbReference>
<proteinExistence type="inferred from homology"/>
<dbReference type="InterPro" id="IPR002068">
    <property type="entry name" value="A-crystallin/Hsp20_dom"/>
</dbReference>
<keyword evidence="3" id="KW-0813">Transport</keyword>
<dbReference type="InterPro" id="IPR039055">
    <property type="entry name" value="MCU_fam"/>
</dbReference>